<dbReference type="Proteomes" id="UP001196870">
    <property type="component" value="Unassembled WGS sequence"/>
</dbReference>
<sequence length="327" mass="35695">MTPRAIRWFLFSLVPLTVAISAAMLMWKTQPSGCAGYGYASGDGITLAYCARPSYGDYESGMLIFGISPREDAAARAADVVVLGYSHAHVGFSTAATERHAASMGSRLHNLSLSGSFSAHADIVLDRLQIRPKVWVIDVDPFFVPPYPEFRGSANLNRLMERPLRETAEHAARRLWQPIHRMACAGQILPSLCGSTFAYFRRPEDGRIIVDYHYAFGPTLGEFPVPPDGPVNAARVPGLATLASEFLRRHDMDRTCTIFTVVPANGQNARLAAATAEVVGAPYVNPEVPGLVTIDRAHLHAESAERWSDAFWAAARPIIERCAGRTS</sequence>
<keyword evidence="1" id="KW-0812">Transmembrane</keyword>
<proteinExistence type="predicted"/>
<comment type="caution">
    <text evidence="2">The sequence shown here is derived from an EMBL/GenBank/DDBJ whole genome shotgun (WGS) entry which is preliminary data.</text>
</comment>
<evidence type="ECO:0000313" key="2">
    <source>
        <dbReference type="EMBL" id="MBR0668264.1"/>
    </source>
</evidence>
<keyword evidence="1" id="KW-1133">Transmembrane helix</keyword>
<name>A0ABS5F6T1_9PROT</name>
<keyword evidence="1" id="KW-0472">Membrane</keyword>
<evidence type="ECO:0000313" key="3">
    <source>
        <dbReference type="Proteomes" id="UP001196870"/>
    </source>
</evidence>
<feature type="transmembrane region" description="Helical" evidence="1">
    <location>
        <begin position="6"/>
        <end position="27"/>
    </location>
</feature>
<protein>
    <submittedName>
        <fullName evidence="2">Uncharacterized protein</fullName>
    </submittedName>
</protein>
<accession>A0ABS5F6T1</accession>
<evidence type="ECO:0000256" key="1">
    <source>
        <dbReference type="SAM" id="Phobius"/>
    </source>
</evidence>
<keyword evidence="3" id="KW-1185">Reference proteome</keyword>
<dbReference type="RefSeq" id="WP_211856042.1">
    <property type="nucleotide sequence ID" value="NZ_JAAGBB010000052.1"/>
</dbReference>
<dbReference type="EMBL" id="JAAGBB010000052">
    <property type="protein sequence ID" value="MBR0668264.1"/>
    <property type="molecule type" value="Genomic_DNA"/>
</dbReference>
<gene>
    <name evidence="2" type="ORF">GXW71_28185</name>
</gene>
<reference evidence="3" key="1">
    <citation type="journal article" date="2021" name="Syst. Appl. Microbiol.">
        <title>Roseomonas hellenica sp. nov., isolated from roots of wild-growing Alkanna tinctoria.</title>
        <authorList>
            <person name="Rat A."/>
            <person name="Naranjo H.D."/>
            <person name="Lebbe L."/>
            <person name="Cnockaert M."/>
            <person name="Krigas N."/>
            <person name="Grigoriadou K."/>
            <person name="Maloupa E."/>
            <person name="Willems A."/>
        </authorList>
    </citation>
    <scope>NUCLEOTIDE SEQUENCE [LARGE SCALE GENOMIC DNA]</scope>
    <source>
        <strain evidence="3">LMG 31523</strain>
    </source>
</reference>
<organism evidence="2 3">
    <name type="scientific">Plastoroseomonas hellenica</name>
    <dbReference type="NCBI Taxonomy" id="2687306"/>
    <lineage>
        <taxon>Bacteria</taxon>
        <taxon>Pseudomonadati</taxon>
        <taxon>Pseudomonadota</taxon>
        <taxon>Alphaproteobacteria</taxon>
        <taxon>Acetobacterales</taxon>
        <taxon>Acetobacteraceae</taxon>
        <taxon>Plastoroseomonas</taxon>
    </lineage>
</organism>